<dbReference type="EMBL" id="QMQA01000195">
    <property type="protein sequence ID" value="RLE12064.1"/>
    <property type="molecule type" value="Genomic_DNA"/>
</dbReference>
<dbReference type="GO" id="GO:0046872">
    <property type="term" value="F:metal ion binding"/>
    <property type="evidence" value="ECO:0007669"/>
    <property type="project" value="UniProtKB-KW"/>
</dbReference>
<evidence type="ECO:0000256" key="4">
    <source>
        <dbReference type="ARBA" id="ARBA00023004"/>
    </source>
</evidence>
<dbReference type="Gene3D" id="6.10.250.1450">
    <property type="match status" value="1"/>
</dbReference>
<dbReference type="InterPro" id="IPR037207">
    <property type="entry name" value="Nuop51_4Fe4S-bd_sf"/>
</dbReference>
<reference evidence="7 8" key="1">
    <citation type="submission" date="2018-06" db="EMBL/GenBank/DDBJ databases">
        <title>Extensive metabolic versatility and redundancy in microbially diverse, dynamic hydrothermal sediments.</title>
        <authorList>
            <person name="Dombrowski N."/>
            <person name="Teske A."/>
            <person name="Baker B.J."/>
        </authorList>
    </citation>
    <scope>NUCLEOTIDE SEQUENCE [LARGE SCALE GENOMIC DNA]</scope>
    <source>
        <strain evidence="7">B3_G15</strain>
    </source>
</reference>
<dbReference type="Gene3D" id="3.10.20.600">
    <property type="match status" value="1"/>
</dbReference>
<dbReference type="InterPro" id="IPR011538">
    <property type="entry name" value="Nuo51_FMN-bd"/>
</dbReference>
<dbReference type="GO" id="GO:0008137">
    <property type="term" value="F:NADH dehydrogenase (ubiquinone) activity"/>
    <property type="evidence" value="ECO:0007669"/>
    <property type="project" value="InterPro"/>
</dbReference>
<dbReference type="PANTHER" id="PTHR43578:SF3">
    <property type="entry name" value="NADH-QUINONE OXIDOREDUCTASE SUBUNIT F"/>
    <property type="match status" value="1"/>
</dbReference>
<comment type="similarity">
    <text evidence="1">Belongs to the complex I 51 kDa subunit family.</text>
</comment>
<keyword evidence="3" id="KW-0479">Metal-binding</keyword>
<dbReference type="InterPro" id="IPR036249">
    <property type="entry name" value="Thioredoxin-like_sf"/>
</dbReference>
<gene>
    <name evidence="7" type="ORF">DRJ04_06885</name>
</gene>
<dbReference type="Pfam" id="PF01512">
    <property type="entry name" value="Complex1_51K"/>
    <property type="match status" value="1"/>
</dbReference>
<keyword evidence="4" id="KW-0408">Iron</keyword>
<name>A0A662D8F9_UNCAE</name>
<evidence type="ECO:0000256" key="2">
    <source>
        <dbReference type="ARBA" id="ARBA00022485"/>
    </source>
</evidence>
<dbReference type="Gene3D" id="1.20.1440.230">
    <property type="entry name" value="NADH-ubiquinone oxidoreductase 51kDa subunit, iron-sulphur binding domain"/>
    <property type="match status" value="1"/>
</dbReference>
<evidence type="ECO:0000256" key="3">
    <source>
        <dbReference type="ARBA" id="ARBA00022723"/>
    </source>
</evidence>
<dbReference type="SUPFAM" id="SSF46548">
    <property type="entry name" value="alpha-helical ferredoxin"/>
    <property type="match status" value="1"/>
</dbReference>
<dbReference type="SUPFAM" id="SSF142019">
    <property type="entry name" value="Nqo1 FMN-binding domain-like"/>
    <property type="match status" value="1"/>
</dbReference>
<dbReference type="CDD" id="cd02980">
    <property type="entry name" value="TRX_Fd_family"/>
    <property type="match status" value="1"/>
</dbReference>
<keyword evidence="2" id="KW-0004">4Fe-4S</keyword>
<dbReference type="Pfam" id="PF01257">
    <property type="entry name" value="2Fe-2S_thioredx"/>
    <property type="match status" value="1"/>
</dbReference>
<dbReference type="SUPFAM" id="SSF52833">
    <property type="entry name" value="Thioredoxin-like"/>
    <property type="match status" value="1"/>
</dbReference>
<dbReference type="SUPFAM" id="SSF140490">
    <property type="entry name" value="Nqo1C-terminal domain-like"/>
    <property type="match status" value="1"/>
</dbReference>
<evidence type="ECO:0000313" key="7">
    <source>
        <dbReference type="EMBL" id="RLE12064.1"/>
    </source>
</evidence>
<proteinExistence type="inferred from homology"/>
<evidence type="ECO:0000256" key="1">
    <source>
        <dbReference type="ARBA" id="ARBA00007523"/>
    </source>
</evidence>
<dbReference type="InterPro" id="IPR037225">
    <property type="entry name" value="Nuo51_FMN-bd_sf"/>
</dbReference>
<dbReference type="GO" id="GO:0010181">
    <property type="term" value="F:FMN binding"/>
    <property type="evidence" value="ECO:0007669"/>
    <property type="project" value="InterPro"/>
</dbReference>
<dbReference type="InterPro" id="IPR036188">
    <property type="entry name" value="FAD/NAD-bd_sf"/>
</dbReference>
<dbReference type="GO" id="GO:0051539">
    <property type="term" value="F:4 iron, 4 sulfur cluster binding"/>
    <property type="evidence" value="ECO:0007669"/>
    <property type="project" value="UniProtKB-KW"/>
</dbReference>
<organism evidence="7 8">
    <name type="scientific">Aerophobetes bacterium</name>
    <dbReference type="NCBI Taxonomy" id="2030807"/>
    <lineage>
        <taxon>Bacteria</taxon>
        <taxon>Candidatus Aerophobota</taxon>
    </lineage>
</organism>
<accession>A0A662D8F9</accession>
<dbReference type="InterPro" id="IPR019575">
    <property type="entry name" value="Nuop51_4Fe4S-bd"/>
</dbReference>
<dbReference type="InterPro" id="IPR023753">
    <property type="entry name" value="FAD/NAD-binding_dom"/>
</dbReference>
<dbReference type="AlphaFoldDB" id="A0A662D8F9"/>
<dbReference type="InterPro" id="IPR019554">
    <property type="entry name" value="Soluble_ligand-bd"/>
</dbReference>
<dbReference type="FunFam" id="3.40.50.11540:FF:000001">
    <property type="entry name" value="NADH dehydrogenase [ubiquinone] flavoprotein 1, mitochondrial"/>
    <property type="match status" value="1"/>
</dbReference>
<feature type="non-terminal residue" evidence="7">
    <location>
        <position position="989"/>
    </location>
</feature>
<keyword evidence="5" id="KW-0411">Iron-sulfur</keyword>
<feature type="domain" description="NADH-ubiquinone oxidoreductase 51kDa subunit iron-sulphur binding" evidence="6">
    <location>
        <begin position="440"/>
        <end position="485"/>
    </location>
</feature>
<evidence type="ECO:0000259" key="6">
    <source>
        <dbReference type="SMART" id="SM00928"/>
    </source>
</evidence>
<dbReference type="SMART" id="SM00928">
    <property type="entry name" value="NADH_4Fe-4S"/>
    <property type="match status" value="1"/>
</dbReference>
<protein>
    <submittedName>
        <fullName evidence="7">Hydrogenase</fullName>
    </submittedName>
</protein>
<dbReference type="GO" id="GO:0016491">
    <property type="term" value="F:oxidoreductase activity"/>
    <property type="evidence" value="ECO:0007669"/>
    <property type="project" value="InterPro"/>
</dbReference>
<sequence length="989" mass="108339">MNSHANKRQIYICHGTGCISSGSLDIRKTIEDEIKNKGLEVEIVPTGCHGFCQRGPILIVEPDGIFYSQLTVEDAKEIVDSHILNNKPVERLFYVDPLTGEKIAGYKEIPFYSKQHRLILKNCGHINPENIDDYISVGGYQALKKALTDFSPEGVINEIKKAGLRGRGGAGFPTALKWELCRKSKSDKKYVVCNADEGDPGAFMDRSILEADPHSVIEGLAIAAYSVGADEGYIYVRAEYPLAVKRLRIAISQAEERGYLGENIFGTDFNFRINIMEGAGAFVCGEETALIASIEGRSGRPRPRPPFPVQSGLWGKPTTINNVKTLASVTRILQNGSDWYRKIGTESCPGTAVFALTGQVSNIGLVEVPMGTTLKEIIFEIGGGIPKGKKFKAVQTGGPSGGCLPAKFLDLPVDYQSLTQAGSMMGSGGMVVMDEDTCIVDVARYFLDFAQKESCGECVPCRLGTKQMLTILENITKGKGKPEDIDLLLELAEGIKLGSLCGLGKTAPNPILTTIRYFREEYEAHVVKKRCPAVVCREIISSPCQHTCPIETEAATYIGLIANGKYKEGFEVILKDNPLPSVVARVCHHPCETKCQAGKWGEPISIRNLKRFLTDYAIKNRLYPFQKSRESKKSPTREESIAIIGSGPAGLTAGYFLAEKGYNVTIFEASEVIGGALALCIPEYRLPRSILEIDINHILSSGVNIKTNTEVGNDITFEELKNSYDAIFIATGAYKSRRLRIENEDAEGVIDAIEFLKNVNLRKPVRLGRRVGIIGGGNAAVDAARCAIRLDGVEKVTIFYRRTIDEMPAFKEEIEAALEEGIEIQFLCAPVRIITENGKLREIERIKMELGELDESQRRRPIPVEGSNFLKEIDTLIVAIGQDPDLSFLKNINGIEVSRRQTLVVDQETLISSLPGVFGGGDAVTGANTVIDAIAAGRKASEMIDKYLSGEELKPEYRLPRSILEIDINHILSSGVNIKTNTEVGNDIT</sequence>
<dbReference type="Pfam" id="PF07992">
    <property type="entry name" value="Pyr_redox_2"/>
    <property type="match status" value="1"/>
</dbReference>
<dbReference type="Gene3D" id="3.50.50.60">
    <property type="entry name" value="FAD/NAD(P)-binding domain"/>
    <property type="match status" value="2"/>
</dbReference>
<dbReference type="Pfam" id="PF10589">
    <property type="entry name" value="NADH_4Fe-4S"/>
    <property type="match status" value="1"/>
</dbReference>
<dbReference type="Gene3D" id="3.40.50.11540">
    <property type="entry name" value="NADH-ubiquinone oxidoreductase 51kDa subunit"/>
    <property type="match status" value="1"/>
</dbReference>
<dbReference type="PANTHER" id="PTHR43578">
    <property type="entry name" value="NADH-QUINONE OXIDOREDUCTASE SUBUNIT F"/>
    <property type="match status" value="1"/>
</dbReference>
<comment type="caution">
    <text evidence="7">The sequence shown here is derived from an EMBL/GenBank/DDBJ whole genome shotgun (WGS) entry which is preliminary data.</text>
</comment>
<dbReference type="Pfam" id="PF10531">
    <property type="entry name" value="SLBB"/>
    <property type="match status" value="1"/>
</dbReference>
<dbReference type="FunFam" id="1.20.1440.230:FF:000001">
    <property type="entry name" value="Mitochondrial NADH dehydrogenase flavoprotein 1"/>
    <property type="match status" value="1"/>
</dbReference>
<evidence type="ECO:0000313" key="8">
    <source>
        <dbReference type="Proteomes" id="UP000280417"/>
    </source>
</evidence>
<dbReference type="PRINTS" id="PR00419">
    <property type="entry name" value="ADXRDTASE"/>
</dbReference>
<dbReference type="SUPFAM" id="SSF51971">
    <property type="entry name" value="Nucleotide-binding domain"/>
    <property type="match status" value="1"/>
</dbReference>
<evidence type="ECO:0000256" key="5">
    <source>
        <dbReference type="ARBA" id="ARBA00023014"/>
    </source>
</evidence>
<dbReference type="Proteomes" id="UP000280417">
    <property type="component" value="Unassembled WGS sequence"/>
</dbReference>
<dbReference type="InterPro" id="IPR001949">
    <property type="entry name" value="NADH-UbQ_OxRdtase_51kDa_CS"/>
</dbReference>
<dbReference type="PROSITE" id="PS00645">
    <property type="entry name" value="COMPLEX1_51K_2"/>
    <property type="match status" value="1"/>
</dbReference>
<dbReference type="SUPFAM" id="SSF142984">
    <property type="entry name" value="Nqo1 middle domain-like"/>
    <property type="match status" value="1"/>
</dbReference>
<dbReference type="Gene3D" id="3.40.30.10">
    <property type="entry name" value="Glutaredoxin"/>
    <property type="match status" value="1"/>
</dbReference>